<evidence type="ECO:0000256" key="3">
    <source>
        <dbReference type="ARBA" id="ARBA00022670"/>
    </source>
</evidence>
<proteinExistence type="inferred from homology"/>
<dbReference type="SUPFAM" id="SSF50494">
    <property type="entry name" value="Trypsin-like serine proteases"/>
    <property type="match status" value="1"/>
</dbReference>
<keyword evidence="9" id="KW-1185">Reference proteome</keyword>
<reference evidence="8" key="1">
    <citation type="submission" date="2021-12" db="EMBL/GenBank/DDBJ databases">
        <authorList>
            <person name="Cha I.-T."/>
            <person name="Lee K.-E."/>
            <person name="Park S.-J."/>
        </authorList>
    </citation>
    <scope>NUCLEOTIDE SEQUENCE</scope>
    <source>
        <strain evidence="8">YSM-43</strain>
    </source>
</reference>
<dbReference type="InterPro" id="IPR009003">
    <property type="entry name" value="Peptidase_S1_PA"/>
</dbReference>
<protein>
    <recommendedName>
        <fullName evidence="7">Dipeptidyl-peptidase</fullName>
        <ecNumber evidence="7">3.4.14.-</ecNumber>
    </recommendedName>
</protein>
<keyword evidence="5 7" id="KW-0378">Hydrolase</keyword>
<comment type="function">
    <text evidence="7">Catalyzes the removal of dipeptides from the N-terminus of oligopeptides.</text>
</comment>
<evidence type="ECO:0000313" key="9">
    <source>
        <dbReference type="Proteomes" id="UP000830454"/>
    </source>
</evidence>
<gene>
    <name evidence="8" type="ORF">LXD69_02665</name>
</gene>
<organism evidence="8 9">
    <name type="scientific">Flavobacterium sediminilitoris</name>
    <dbReference type="NCBI Taxonomy" id="2024526"/>
    <lineage>
        <taxon>Bacteria</taxon>
        <taxon>Pseudomonadati</taxon>
        <taxon>Bacteroidota</taxon>
        <taxon>Flavobacteriia</taxon>
        <taxon>Flavobacteriales</taxon>
        <taxon>Flavobacteriaceae</taxon>
        <taxon>Flavobacterium</taxon>
    </lineage>
</organism>
<evidence type="ECO:0000256" key="5">
    <source>
        <dbReference type="ARBA" id="ARBA00022801"/>
    </source>
</evidence>
<dbReference type="PANTHER" id="PTHR38469">
    <property type="entry name" value="PERIPLASMIC PEPTIDASE SUBFAMILY S1B"/>
    <property type="match status" value="1"/>
</dbReference>
<name>A0ABY4HQD0_9FLAO</name>
<evidence type="ECO:0000313" key="8">
    <source>
        <dbReference type="EMBL" id="UOX34426.1"/>
    </source>
</evidence>
<evidence type="ECO:0000256" key="7">
    <source>
        <dbReference type="RuleBase" id="RU366067"/>
    </source>
</evidence>
<evidence type="ECO:0000256" key="2">
    <source>
        <dbReference type="ARBA" id="ARBA00022438"/>
    </source>
</evidence>
<dbReference type="EC" id="3.4.14.-" evidence="7"/>
<dbReference type="Proteomes" id="UP000830454">
    <property type="component" value="Chromosome"/>
</dbReference>
<keyword evidence="3 7" id="KW-0645">Protease</keyword>
<accession>A0ABY4HQD0</accession>
<keyword evidence="6 7" id="KW-0720">Serine protease</keyword>
<evidence type="ECO:0000256" key="6">
    <source>
        <dbReference type="ARBA" id="ARBA00022825"/>
    </source>
</evidence>
<keyword evidence="2 7" id="KW-0031">Aminopeptidase</keyword>
<dbReference type="Pfam" id="PF10459">
    <property type="entry name" value="Peptidase_S46"/>
    <property type="match status" value="1"/>
</dbReference>
<dbReference type="PANTHER" id="PTHR38469:SF1">
    <property type="entry name" value="PERIPLASMIC PEPTIDASE SUBFAMILY S1B"/>
    <property type="match status" value="1"/>
</dbReference>
<dbReference type="InterPro" id="IPR019500">
    <property type="entry name" value="Pep_S46"/>
</dbReference>
<evidence type="ECO:0000256" key="4">
    <source>
        <dbReference type="ARBA" id="ARBA00022729"/>
    </source>
</evidence>
<sequence>MKFFKLLLLFLITPLFAQQGGMWIPSLLKGMNESEMKNLGMKMKAEDIYNVNKSSLKDAIVHFNGGCTSEIISQKGLLLTNHHCGYGAIQSHSTVESDYLQDGFWAKDLTEELPNPGMVATLIVSIHDVTETILEGTSTLTSEAEKQNKIYENINNLQKSFTKEAWQENKIRTFYEGNQYILFVTETFKDIRLVGTPPSSIGKFGSDTDNWIWPRHTGDFSLFRIYANKDNKPSEYSKDNVPYTPKHFLPISLDGVSEDDFTLVFGFPGRTQEYLPAIAVEQLVNSINPAKIEIRDAALKVQDGFMRKDKAIKIQYASKYASVANYWKKWIGEKQGLEKSNAVQIKRDFEKEFQKRVEKNNKTAEYGNLLSDFQKNYDEIAQYTLAKDYFSEVVLRNTELLSFGFKLYQLEQVYNSKGEQAFNDRKENLIAGFEEAYKNFNPDVDEKVFEQLITLYSNKSPFTPALLKKENYSKLSADIYKKSKLTSYNGIKDLLKGDAKSVIKSLNKDSGYELVKTIADNFYANVAPKYDELNTKIAALQRDYMKAQLELFPDARYFPDANSTLRVTYGKVKGYSPNDAVYYQPVTHLEGIMEKYIPNDYEFDVPTKLIELYKAKDYGQYADNGKMPVCFIGTNHTTGGNSGSPAIDANGNLIGLNFDRVWEGTMSDIHYDPEICRNIMVDIRYVLFIIDKYANAKNLIDEMKLVHPKKGNKKSRKRK</sequence>
<keyword evidence="4" id="KW-0732">Signal</keyword>
<comment type="similarity">
    <text evidence="1 7">Belongs to the peptidase S46 family.</text>
</comment>
<reference evidence="8" key="2">
    <citation type="submission" date="2022-04" db="EMBL/GenBank/DDBJ databases">
        <title>Complete Genome Sequence of Flavobacterium sediminilitoris YSM-43, Isolated from a Tidal Sediment.</title>
        <authorList>
            <person name="Lee P.A."/>
        </authorList>
    </citation>
    <scope>NUCLEOTIDE SEQUENCE</scope>
    <source>
        <strain evidence="8">YSM-43</strain>
    </source>
</reference>
<dbReference type="RefSeq" id="WP_045972889.1">
    <property type="nucleotide sequence ID" value="NZ_CP090145.1"/>
</dbReference>
<evidence type="ECO:0000256" key="1">
    <source>
        <dbReference type="ARBA" id="ARBA00010491"/>
    </source>
</evidence>
<dbReference type="EMBL" id="CP090145">
    <property type="protein sequence ID" value="UOX34426.1"/>
    <property type="molecule type" value="Genomic_DNA"/>
</dbReference>